<comment type="caution">
    <text evidence="2">The sequence shown here is derived from an EMBL/GenBank/DDBJ whole genome shotgun (WGS) entry which is preliminary data.</text>
</comment>
<dbReference type="InterPro" id="IPR036034">
    <property type="entry name" value="PDZ_sf"/>
</dbReference>
<proteinExistence type="predicted"/>
<reference evidence="2 3" key="1">
    <citation type="submission" date="2019-08" db="EMBL/GenBank/DDBJ databases">
        <title>In-depth cultivation of the pig gut microbiome towards novel bacterial diversity and tailored functional studies.</title>
        <authorList>
            <person name="Wylensek D."/>
            <person name="Hitch T.C.A."/>
            <person name="Clavel T."/>
        </authorList>
    </citation>
    <scope>NUCLEOTIDE SEQUENCE [LARGE SCALE GENOMIC DNA]</scope>
    <source>
        <strain evidence="2 3">WCA-383-APC-5B</strain>
    </source>
</reference>
<dbReference type="InterPro" id="IPR008763">
    <property type="entry name" value="Peptidase_S55"/>
</dbReference>
<dbReference type="PROSITE" id="PS51494">
    <property type="entry name" value="SPOIVB"/>
    <property type="match status" value="1"/>
</dbReference>
<dbReference type="RefSeq" id="WP_154529929.1">
    <property type="nucleotide sequence ID" value="NZ_VULX01000001.1"/>
</dbReference>
<dbReference type="InterPro" id="IPR014219">
    <property type="entry name" value="SpoIVB"/>
</dbReference>
<dbReference type="SUPFAM" id="SSF50156">
    <property type="entry name" value="PDZ domain-like"/>
    <property type="match status" value="1"/>
</dbReference>
<dbReference type="SUPFAM" id="SSF50494">
    <property type="entry name" value="Trypsin-like serine proteases"/>
    <property type="match status" value="1"/>
</dbReference>
<dbReference type="Proteomes" id="UP000460287">
    <property type="component" value="Unassembled WGS sequence"/>
</dbReference>
<dbReference type="NCBIfam" id="TIGR02860">
    <property type="entry name" value="spore_IV_B"/>
    <property type="match status" value="1"/>
</dbReference>
<keyword evidence="2" id="KW-0378">Hydrolase</keyword>
<dbReference type="Pfam" id="PF05580">
    <property type="entry name" value="Peptidase_S55"/>
    <property type="match status" value="1"/>
</dbReference>
<dbReference type="Pfam" id="PF13180">
    <property type="entry name" value="PDZ_2"/>
    <property type="match status" value="1"/>
</dbReference>
<name>A0A7X2MVW1_9CLOT</name>
<dbReference type="SMART" id="SM00228">
    <property type="entry name" value="PDZ"/>
    <property type="match status" value="1"/>
</dbReference>
<dbReference type="EC" id="3.4.21.116" evidence="2"/>
<dbReference type="EMBL" id="VULX01000001">
    <property type="protein sequence ID" value="MSR90053.1"/>
    <property type="molecule type" value="Genomic_DNA"/>
</dbReference>
<gene>
    <name evidence="2" type="primary">spoIVB</name>
    <name evidence="2" type="ORF">FYJ33_01150</name>
</gene>
<protein>
    <submittedName>
        <fullName evidence="2">SpoIVB peptidase</fullName>
        <ecNumber evidence="2">3.4.21.116</ecNumber>
    </submittedName>
</protein>
<evidence type="ECO:0000313" key="3">
    <source>
        <dbReference type="Proteomes" id="UP000460287"/>
    </source>
</evidence>
<dbReference type="AlphaFoldDB" id="A0A7X2MVW1"/>
<organism evidence="2 3">
    <name type="scientific">Inconstantimicrobium porci</name>
    <dbReference type="NCBI Taxonomy" id="2652291"/>
    <lineage>
        <taxon>Bacteria</taxon>
        <taxon>Bacillati</taxon>
        <taxon>Bacillota</taxon>
        <taxon>Clostridia</taxon>
        <taxon>Eubacteriales</taxon>
        <taxon>Clostridiaceae</taxon>
        <taxon>Inconstantimicrobium</taxon>
    </lineage>
</organism>
<sequence length="388" mass="43055">MNKHHNFKNFLTPIILILIITLASINFNQIKPFNSIITSLQFKNSSLNEKNNNKNNILMDYIPTSTKASKNKDIKLYVGGFPIGIRMNTEGVLVVGFSDIEIKDTRLESPGRKAGIEIGDTIIKIDGKRVLNSKELQKVVNECKSDNLTVEIKRDDKTIERNIKTILSSVDNSKKIGLWVRDSTAGVGTLTFYDKESNIYGALGHPITDADTNSVLKVRNGEVLDSSIIGVKKGAKGAPGELKGIFINENDRRGNIDANTYAGIYGKLDPDNKFKFSSQPMQIMERKQVKEGKAKILTTIDENGPRLYDAEIIKVYNQDSPDTKSMVIKVTDKRLLDKTGGIVQGMSGSPIIQDDKLVGAVTHVLVNRADVGYGIYIEWMLEEAHIIN</sequence>
<evidence type="ECO:0000313" key="2">
    <source>
        <dbReference type="EMBL" id="MSR90053.1"/>
    </source>
</evidence>
<dbReference type="InterPro" id="IPR009003">
    <property type="entry name" value="Peptidase_S1_PA"/>
</dbReference>
<dbReference type="Gene3D" id="2.30.42.10">
    <property type="match status" value="1"/>
</dbReference>
<dbReference type="GO" id="GO:0016787">
    <property type="term" value="F:hydrolase activity"/>
    <property type="evidence" value="ECO:0007669"/>
    <property type="project" value="UniProtKB-KW"/>
</dbReference>
<keyword evidence="3" id="KW-1185">Reference proteome</keyword>
<feature type="domain" description="Peptidase S55" evidence="1">
    <location>
        <begin position="157"/>
        <end position="388"/>
    </location>
</feature>
<accession>A0A7X2MVW1</accession>
<dbReference type="InterPro" id="IPR001478">
    <property type="entry name" value="PDZ"/>
</dbReference>
<evidence type="ECO:0000259" key="1">
    <source>
        <dbReference type="PROSITE" id="PS51494"/>
    </source>
</evidence>